<evidence type="ECO:0000256" key="7">
    <source>
        <dbReference type="SAM" id="MobiDB-lite"/>
    </source>
</evidence>
<keyword evidence="4" id="KW-0505">Motor protein</keyword>
<keyword evidence="1" id="KW-0547">Nucleotide-binding</keyword>
<dbReference type="GO" id="GO:0006897">
    <property type="term" value="P:endocytosis"/>
    <property type="evidence" value="ECO:0007669"/>
    <property type="project" value="TreeGrafter"/>
</dbReference>
<dbReference type="Proteomes" id="UP000054559">
    <property type="component" value="Unassembled WGS sequence"/>
</dbReference>
<dbReference type="InterPro" id="IPR001609">
    <property type="entry name" value="Myosin_head_motor_dom-like"/>
</dbReference>
<reference evidence="10" key="1">
    <citation type="journal article" date="2010" name="Genome Res.">
        <title>Population genomic sequencing of Coccidioides fungi reveals recent hybridization and transposon control.</title>
        <authorList>
            <person name="Neafsey D.E."/>
            <person name="Barker B.M."/>
            <person name="Sharpton T.J."/>
            <person name="Stajich J.E."/>
            <person name="Park D.J."/>
            <person name="Whiston E."/>
            <person name="Hung C.-Y."/>
            <person name="McMahan C."/>
            <person name="White J."/>
            <person name="Sykes S."/>
            <person name="Heiman D."/>
            <person name="Young S."/>
            <person name="Zeng Q."/>
            <person name="Abouelleil A."/>
            <person name="Aftuck L."/>
            <person name="Bessette D."/>
            <person name="Brown A."/>
            <person name="FitzGerald M."/>
            <person name="Lui A."/>
            <person name="Macdonald J.P."/>
            <person name="Priest M."/>
            <person name="Orbach M.J."/>
            <person name="Galgiani J.N."/>
            <person name="Kirkland T.N."/>
            <person name="Cole G.T."/>
            <person name="Birren B.W."/>
            <person name="Henn M.R."/>
            <person name="Taylor J.W."/>
            <person name="Rounsley S.D."/>
        </authorList>
    </citation>
    <scope>NUCLEOTIDE SEQUENCE [LARGE SCALE GENOMIC DNA]</scope>
    <source>
        <strain evidence="10">RMSCC 3703</strain>
    </source>
</reference>
<dbReference type="InterPro" id="IPR036961">
    <property type="entry name" value="Kinesin_motor_dom_sf"/>
</dbReference>
<dbReference type="SUPFAM" id="SSF52540">
    <property type="entry name" value="P-loop containing nucleoside triphosphate hydrolases"/>
    <property type="match status" value="1"/>
</dbReference>
<comment type="similarity">
    <text evidence="6">Belongs to the TRAFAC class myosin-kinesin ATPase superfamily. Myosin family.</text>
</comment>
<dbReference type="PROSITE" id="PS51456">
    <property type="entry name" value="MYOSIN_MOTOR"/>
    <property type="match status" value="1"/>
</dbReference>
<evidence type="ECO:0000256" key="1">
    <source>
        <dbReference type="ARBA" id="ARBA00022741"/>
    </source>
</evidence>
<evidence type="ECO:0000256" key="4">
    <source>
        <dbReference type="ARBA" id="ARBA00023175"/>
    </source>
</evidence>
<dbReference type="GO" id="GO:0007015">
    <property type="term" value="P:actin filament organization"/>
    <property type="evidence" value="ECO:0007669"/>
    <property type="project" value="TreeGrafter"/>
</dbReference>
<feature type="region of interest" description="Disordered" evidence="7">
    <location>
        <begin position="1"/>
        <end position="40"/>
    </location>
</feature>
<dbReference type="GO" id="GO:0030479">
    <property type="term" value="C:actin cortical patch"/>
    <property type="evidence" value="ECO:0007669"/>
    <property type="project" value="TreeGrafter"/>
</dbReference>
<sequence length="100" mass="11412">MGQSKRPFKNKEEKKSRGFGRSRHDDAGAGGRPQVKKAVFESTKKKEIGVSDLTLLSKVSNEAINENLKKRFEHGEIYTYIGHVLVSVNPFRDCKYFRPI</sequence>
<dbReference type="GO" id="GO:0016459">
    <property type="term" value="C:myosin complex"/>
    <property type="evidence" value="ECO:0007669"/>
    <property type="project" value="UniProtKB-KW"/>
</dbReference>
<dbReference type="GO" id="GO:0051666">
    <property type="term" value="P:actin cortical patch localization"/>
    <property type="evidence" value="ECO:0007669"/>
    <property type="project" value="TreeGrafter"/>
</dbReference>
<gene>
    <name evidence="9" type="ORF">CISG_08215</name>
</gene>
<dbReference type="STRING" id="454286.A0A0J8R851"/>
<dbReference type="GO" id="GO:0000146">
    <property type="term" value="F:microfilament motor activity"/>
    <property type="evidence" value="ECO:0007669"/>
    <property type="project" value="TreeGrafter"/>
</dbReference>
<comment type="caution">
    <text evidence="6">Lacks conserved residue(s) required for the propagation of feature annotation.</text>
</comment>
<evidence type="ECO:0000313" key="9">
    <source>
        <dbReference type="EMBL" id="KMU79933.1"/>
    </source>
</evidence>
<evidence type="ECO:0000256" key="3">
    <source>
        <dbReference type="ARBA" id="ARBA00023123"/>
    </source>
</evidence>
<dbReference type="GO" id="GO:0005886">
    <property type="term" value="C:plasma membrane"/>
    <property type="evidence" value="ECO:0007669"/>
    <property type="project" value="TreeGrafter"/>
</dbReference>
<dbReference type="GO" id="GO:0051015">
    <property type="term" value="F:actin filament binding"/>
    <property type="evidence" value="ECO:0007669"/>
    <property type="project" value="TreeGrafter"/>
</dbReference>
<feature type="compositionally biased region" description="Basic and acidic residues" evidence="7">
    <location>
        <begin position="9"/>
        <end position="27"/>
    </location>
</feature>
<dbReference type="GO" id="GO:0051286">
    <property type="term" value="C:cell tip"/>
    <property type="evidence" value="ECO:0007669"/>
    <property type="project" value="TreeGrafter"/>
</dbReference>
<dbReference type="PANTHER" id="PTHR13140">
    <property type="entry name" value="MYOSIN"/>
    <property type="match status" value="1"/>
</dbReference>
<dbReference type="Pfam" id="PF00063">
    <property type="entry name" value="Myosin_head"/>
    <property type="match status" value="1"/>
</dbReference>
<keyword evidence="5 6" id="KW-0009">Actin-binding</keyword>
<organism evidence="9 10">
    <name type="scientific">Coccidioides immitis RMSCC 3703</name>
    <dbReference type="NCBI Taxonomy" id="454286"/>
    <lineage>
        <taxon>Eukaryota</taxon>
        <taxon>Fungi</taxon>
        <taxon>Dikarya</taxon>
        <taxon>Ascomycota</taxon>
        <taxon>Pezizomycotina</taxon>
        <taxon>Eurotiomycetes</taxon>
        <taxon>Eurotiomycetidae</taxon>
        <taxon>Onygenales</taxon>
        <taxon>Onygenaceae</taxon>
        <taxon>Coccidioides</taxon>
    </lineage>
</organism>
<evidence type="ECO:0000256" key="2">
    <source>
        <dbReference type="ARBA" id="ARBA00022840"/>
    </source>
</evidence>
<feature type="domain" description="Myosin motor" evidence="8">
    <location>
        <begin position="48"/>
        <end position="100"/>
    </location>
</feature>
<proteinExistence type="inferred from homology"/>
<protein>
    <submittedName>
        <fullName evidence="9">Myosin-If</fullName>
    </submittedName>
</protein>
<keyword evidence="2" id="KW-0067">ATP-binding</keyword>
<dbReference type="PANTHER" id="PTHR13140:SF837">
    <property type="entry name" value="MYOSIN-3-RELATED"/>
    <property type="match status" value="1"/>
</dbReference>
<keyword evidence="3 6" id="KW-0518">Myosin</keyword>
<name>A0A0J8R851_COCIT</name>
<evidence type="ECO:0000259" key="8">
    <source>
        <dbReference type="PROSITE" id="PS51456"/>
    </source>
</evidence>
<dbReference type="EMBL" id="DS268180">
    <property type="protein sequence ID" value="KMU79933.1"/>
    <property type="molecule type" value="Genomic_DNA"/>
</dbReference>
<evidence type="ECO:0000313" key="10">
    <source>
        <dbReference type="Proteomes" id="UP000054559"/>
    </source>
</evidence>
<dbReference type="AlphaFoldDB" id="A0A0J8R851"/>
<dbReference type="Gene3D" id="3.40.850.10">
    <property type="entry name" value="Kinesin motor domain"/>
    <property type="match status" value="1"/>
</dbReference>
<dbReference type="InterPro" id="IPR027417">
    <property type="entry name" value="P-loop_NTPase"/>
</dbReference>
<evidence type="ECO:0000256" key="5">
    <source>
        <dbReference type="ARBA" id="ARBA00023203"/>
    </source>
</evidence>
<accession>A0A0J8R851</accession>
<dbReference type="GO" id="GO:0005524">
    <property type="term" value="F:ATP binding"/>
    <property type="evidence" value="ECO:0007669"/>
    <property type="project" value="UniProtKB-KW"/>
</dbReference>
<evidence type="ECO:0000256" key="6">
    <source>
        <dbReference type="PROSITE-ProRule" id="PRU00782"/>
    </source>
</evidence>